<dbReference type="Proteomes" id="UP000583800">
    <property type="component" value="Unassembled WGS sequence"/>
</dbReference>
<organism evidence="1 2">
    <name type="scientific">Nonomuraea muscovyensis</name>
    <dbReference type="NCBI Taxonomy" id="1124761"/>
    <lineage>
        <taxon>Bacteria</taxon>
        <taxon>Bacillati</taxon>
        <taxon>Actinomycetota</taxon>
        <taxon>Actinomycetes</taxon>
        <taxon>Streptosporangiales</taxon>
        <taxon>Streptosporangiaceae</taxon>
        <taxon>Nonomuraea</taxon>
    </lineage>
</organism>
<keyword evidence="2" id="KW-1185">Reference proteome</keyword>
<dbReference type="EMBL" id="JACHJB010000001">
    <property type="protein sequence ID" value="MBB6345217.1"/>
    <property type="molecule type" value="Genomic_DNA"/>
</dbReference>
<protein>
    <submittedName>
        <fullName evidence="1">Uncharacterized protein</fullName>
    </submittedName>
</protein>
<proteinExistence type="predicted"/>
<dbReference type="RefSeq" id="WP_185083204.1">
    <property type="nucleotide sequence ID" value="NZ_JACHJB010000001.1"/>
</dbReference>
<dbReference type="AlphaFoldDB" id="A0A7X0BYQ7"/>
<accession>A0A7X0BYQ7</accession>
<name>A0A7X0BYQ7_9ACTN</name>
<sequence length="115" mass="12653">MPHPHARLALVAGLRALAQLLHDRPDIPAPRRIDVYHHARTAPDDEMRAEIDHIAALLGTTTEEHNGHYSTSIRLGAVEYQAIAILADSRTRHEAAEAAYRTVYDSTDTDLGPTA</sequence>
<evidence type="ECO:0000313" key="2">
    <source>
        <dbReference type="Proteomes" id="UP000583800"/>
    </source>
</evidence>
<evidence type="ECO:0000313" key="1">
    <source>
        <dbReference type="EMBL" id="MBB6345217.1"/>
    </source>
</evidence>
<gene>
    <name evidence="1" type="ORF">FHU36_001726</name>
</gene>
<comment type="caution">
    <text evidence="1">The sequence shown here is derived from an EMBL/GenBank/DDBJ whole genome shotgun (WGS) entry which is preliminary data.</text>
</comment>
<reference evidence="1 2" key="1">
    <citation type="submission" date="2020-08" db="EMBL/GenBank/DDBJ databases">
        <title>Sequencing the genomes of 1000 actinobacteria strains.</title>
        <authorList>
            <person name="Klenk H.-P."/>
        </authorList>
    </citation>
    <scope>NUCLEOTIDE SEQUENCE [LARGE SCALE GENOMIC DNA]</scope>
    <source>
        <strain evidence="1 2">DSM 45913</strain>
    </source>
</reference>